<dbReference type="InterPro" id="IPR006441">
    <property type="entry name" value="Phage_P2_GpN"/>
</dbReference>
<gene>
    <name evidence="1" type="ORF">AWB69_02247</name>
</gene>
<accession>A0A158GA79</accession>
<dbReference type="EMBL" id="FCOK02000011">
    <property type="protein sequence ID" value="SAL28761.1"/>
    <property type="molecule type" value="Genomic_DNA"/>
</dbReference>
<name>A0A158GA79_9BURK</name>
<dbReference type="Pfam" id="PF05125">
    <property type="entry name" value="Phage_cap_P2"/>
    <property type="match status" value="1"/>
</dbReference>
<reference evidence="1 2" key="1">
    <citation type="submission" date="2016-01" db="EMBL/GenBank/DDBJ databases">
        <authorList>
            <person name="Oliw E.H."/>
        </authorList>
    </citation>
    <scope>NUCLEOTIDE SEQUENCE [LARGE SCALE GENOMIC DNA]</scope>
    <source>
        <strain evidence="1">LMG 27134</strain>
    </source>
</reference>
<dbReference type="OrthoDB" id="5464529at2"/>
<dbReference type="Proteomes" id="UP000054683">
    <property type="component" value="Unassembled WGS sequence"/>
</dbReference>
<evidence type="ECO:0000313" key="2">
    <source>
        <dbReference type="Proteomes" id="UP000054683"/>
    </source>
</evidence>
<dbReference type="NCBIfam" id="TIGR01551">
    <property type="entry name" value="major_capsid_P2"/>
    <property type="match status" value="1"/>
</dbReference>
<dbReference type="RefSeq" id="WP_062084918.1">
    <property type="nucleotide sequence ID" value="NZ_FCOK02000011.1"/>
</dbReference>
<sequence length="334" mass="36784">MQNKTRLAFNAYLEAIAQLNGVPSAAAKFAVDPSVQQKLETRMQESSTFLSKINVMPVSEQQGEKLGLGIGGPIASTTDTKVKDRETTDPTDIDSHKYFASQTNFDSHVPYAKLDAWAKFADFQTRLRDAIVQRMALDRITIGFNGKTRAATSNRGTNPLLQDVNIGWLQAYRDQAAARVMAEGKAAGKVQVGAGGDYANLDALVYDAVNSLVDAWHREDTALVVICGRELLHDKYFPILNQDNKPTEQAAADMIVSQKRIGGLPAVSVPYFPANAMMVQRLDNLSIYWQEGARRRTIVDNAKRDRIENFESSNDAYVVEDFGAGCMVENITAV</sequence>
<protein>
    <submittedName>
        <fullName evidence="1">Major capsid protein</fullName>
    </submittedName>
</protein>
<organism evidence="1 2">
    <name type="scientific">Caballeronia udeis</name>
    <dbReference type="NCBI Taxonomy" id="1232866"/>
    <lineage>
        <taxon>Bacteria</taxon>
        <taxon>Pseudomonadati</taxon>
        <taxon>Pseudomonadota</taxon>
        <taxon>Betaproteobacteria</taxon>
        <taxon>Burkholderiales</taxon>
        <taxon>Burkholderiaceae</taxon>
        <taxon>Caballeronia</taxon>
    </lineage>
</organism>
<dbReference type="AlphaFoldDB" id="A0A158GA79"/>
<proteinExistence type="predicted"/>
<evidence type="ECO:0000313" key="1">
    <source>
        <dbReference type="EMBL" id="SAL28761.1"/>
    </source>
</evidence>